<dbReference type="Proteomes" id="UP000561459">
    <property type="component" value="Unassembled WGS sequence"/>
</dbReference>
<accession>A0A7W6C691</accession>
<dbReference type="CDD" id="cd06578">
    <property type="entry name" value="HemD"/>
    <property type="match status" value="1"/>
</dbReference>
<dbReference type="InterPro" id="IPR036108">
    <property type="entry name" value="4pyrrol_syn_uPrphyn_synt_sf"/>
</dbReference>
<dbReference type="AlphaFoldDB" id="A0A7W6C691"/>
<feature type="domain" description="Tetrapyrrole biosynthesis uroporphyrinogen III synthase" evidence="1">
    <location>
        <begin position="16"/>
        <end position="217"/>
    </location>
</feature>
<sequence>MIPLIVVRPEPGASATIQAAQALGLAAQAHPIFAIRPEPWEPVPRDQADALILGSANALRHGGTALDTLRGLPAYCVGETTAKAAKARGFTVAFIGSGGLQSVVNRLAPGHRRLLRLTGVSHVPLALPPGIIMQTRAVYASHALPMTPDLARALGNQAVVMLHSGEAARHFEALCTAAAIDRTRIALATIGPRVDALAGSGWALVRSADAPSDAALLALASQMCQDTRWEAEKPR</sequence>
<gene>
    <name evidence="2" type="ORF">GGR39_000802</name>
</gene>
<keyword evidence="3" id="KW-1185">Reference proteome</keyword>
<dbReference type="Gene3D" id="3.40.50.10090">
    <property type="match status" value="2"/>
</dbReference>
<dbReference type="EMBL" id="JACIDY010000002">
    <property type="protein sequence ID" value="MBB3939162.1"/>
    <property type="molecule type" value="Genomic_DNA"/>
</dbReference>
<evidence type="ECO:0000313" key="2">
    <source>
        <dbReference type="EMBL" id="MBB3939162.1"/>
    </source>
</evidence>
<name>A0A7W6C691_9SPHN</name>
<reference evidence="2 3" key="1">
    <citation type="submission" date="2020-08" db="EMBL/GenBank/DDBJ databases">
        <title>Genomic Encyclopedia of Type Strains, Phase IV (KMG-IV): sequencing the most valuable type-strain genomes for metagenomic binning, comparative biology and taxonomic classification.</title>
        <authorList>
            <person name="Goeker M."/>
        </authorList>
    </citation>
    <scope>NUCLEOTIDE SEQUENCE [LARGE SCALE GENOMIC DNA]</scope>
    <source>
        <strain evidence="2 3">DSM 27568</strain>
    </source>
</reference>
<comment type="caution">
    <text evidence="2">The sequence shown here is derived from an EMBL/GenBank/DDBJ whole genome shotgun (WGS) entry which is preliminary data.</text>
</comment>
<evidence type="ECO:0000313" key="3">
    <source>
        <dbReference type="Proteomes" id="UP000561459"/>
    </source>
</evidence>
<dbReference type="RefSeq" id="WP_183615995.1">
    <property type="nucleotide sequence ID" value="NZ_JACIDY010000002.1"/>
</dbReference>
<proteinExistence type="predicted"/>
<protein>
    <submittedName>
        <fullName evidence="2">Uroporphyrinogen-III synthase</fullName>
        <ecNumber evidence="2">4.2.1.75</ecNumber>
    </submittedName>
</protein>
<dbReference type="EC" id="4.2.1.75" evidence="2"/>
<dbReference type="Pfam" id="PF02602">
    <property type="entry name" value="HEM4"/>
    <property type="match status" value="1"/>
</dbReference>
<dbReference type="GO" id="GO:0004852">
    <property type="term" value="F:uroporphyrinogen-III synthase activity"/>
    <property type="evidence" value="ECO:0007669"/>
    <property type="project" value="UniProtKB-EC"/>
</dbReference>
<evidence type="ECO:0000259" key="1">
    <source>
        <dbReference type="Pfam" id="PF02602"/>
    </source>
</evidence>
<dbReference type="SUPFAM" id="SSF69618">
    <property type="entry name" value="HemD-like"/>
    <property type="match status" value="1"/>
</dbReference>
<organism evidence="2 3">
    <name type="scientific">Novosphingobium fluoreni</name>
    <dbReference type="NCBI Taxonomy" id="1391222"/>
    <lineage>
        <taxon>Bacteria</taxon>
        <taxon>Pseudomonadati</taxon>
        <taxon>Pseudomonadota</taxon>
        <taxon>Alphaproteobacteria</taxon>
        <taxon>Sphingomonadales</taxon>
        <taxon>Sphingomonadaceae</taxon>
        <taxon>Novosphingobium</taxon>
    </lineage>
</organism>
<dbReference type="GO" id="GO:0033014">
    <property type="term" value="P:tetrapyrrole biosynthetic process"/>
    <property type="evidence" value="ECO:0007669"/>
    <property type="project" value="InterPro"/>
</dbReference>
<dbReference type="InterPro" id="IPR003754">
    <property type="entry name" value="4pyrrol_synth_uPrphyn_synth"/>
</dbReference>
<keyword evidence="2" id="KW-0456">Lyase</keyword>